<evidence type="ECO:0000256" key="5">
    <source>
        <dbReference type="SAM" id="MobiDB-lite"/>
    </source>
</evidence>
<dbReference type="PANTHER" id="PTHR47053">
    <property type="entry name" value="MUREIN DD-ENDOPEPTIDASE MEPH-RELATED"/>
    <property type="match status" value="1"/>
</dbReference>
<keyword evidence="4" id="KW-0788">Thiol protease</keyword>
<dbReference type="PROSITE" id="PS51257">
    <property type="entry name" value="PROKAR_LIPOPROTEIN"/>
    <property type="match status" value="1"/>
</dbReference>
<dbReference type="InterPro" id="IPR000064">
    <property type="entry name" value="NLP_P60_dom"/>
</dbReference>
<feature type="region of interest" description="Disordered" evidence="5">
    <location>
        <begin position="62"/>
        <end position="82"/>
    </location>
</feature>
<dbReference type="GO" id="GO:0008234">
    <property type="term" value="F:cysteine-type peptidase activity"/>
    <property type="evidence" value="ECO:0007669"/>
    <property type="project" value="UniProtKB-KW"/>
</dbReference>
<dbReference type="InterPro" id="IPR051202">
    <property type="entry name" value="Peptidase_C40"/>
</dbReference>
<proteinExistence type="inferred from homology"/>
<dbReference type="PANTHER" id="PTHR47053:SF1">
    <property type="entry name" value="MUREIN DD-ENDOPEPTIDASE MEPH-RELATED"/>
    <property type="match status" value="1"/>
</dbReference>
<evidence type="ECO:0000256" key="2">
    <source>
        <dbReference type="ARBA" id="ARBA00022670"/>
    </source>
</evidence>
<feature type="domain" description="NlpC/P60" evidence="6">
    <location>
        <begin position="96"/>
        <end position="222"/>
    </location>
</feature>
<protein>
    <submittedName>
        <fullName evidence="7">NlpC/P60 family protein</fullName>
    </submittedName>
</protein>
<dbReference type="Proteomes" id="UP000490922">
    <property type="component" value="Unassembled WGS sequence"/>
</dbReference>
<organism evidence="7 8">
    <name type="scientific">Flavobacterium luteum</name>
    <dbReference type="NCBI Taxonomy" id="2026654"/>
    <lineage>
        <taxon>Bacteria</taxon>
        <taxon>Pseudomonadati</taxon>
        <taxon>Bacteroidota</taxon>
        <taxon>Flavobacteriia</taxon>
        <taxon>Flavobacteriales</taxon>
        <taxon>Flavobacteriaceae</taxon>
        <taxon>Flavobacterium</taxon>
    </lineage>
</organism>
<evidence type="ECO:0000256" key="4">
    <source>
        <dbReference type="ARBA" id="ARBA00022807"/>
    </source>
</evidence>
<evidence type="ECO:0000259" key="6">
    <source>
        <dbReference type="PROSITE" id="PS51935"/>
    </source>
</evidence>
<dbReference type="SUPFAM" id="SSF54001">
    <property type="entry name" value="Cysteine proteinases"/>
    <property type="match status" value="1"/>
</dbReference>
<keyword evidence="2" id="KW-0645">Protease</keyword>
<dbReference type="Pfam" id="PF00877">
    <property type="entry name" value="NLPC_P60"/>
    <property type="match status" value="1"/>
</dbReference>
<evidence type="ECO:0000313" key="7">
    <source>
        <dbReference type="EMBL" id="KAB1156756.1"/>
    </source>
</evidence>
<gene>
    <name evidence="7" type="ORF">F6464_05220</name>
</gene>
<dbReference type="AlphaFoldDB" id="A0A7J5AGM1"/>
<keyword evidence="3" id="KW-0378">Hydrolase</keyword>
<comment type="similarity">
    <text evidence="1">Belongs to the peptidase C40 family.</text>
</comment>
<keyword evidence="8" id="KW-1185">Reference proteome</keyword>
<dbReference type="EMBL" id="WAEM01000002">
    <property type="protein sequence ID" value="KAB1156756.1"/>
    <property type="molecule type" value="Genomic_DNA"/>
</dbReference>
<comment type="caution">
    <text evidence="7">The sequence shown here is derived from an EMBL/GenBank/DDBJ whole genome shotgun (WGS) entry which is preliminary data.</text>
</comment>
<evidence type="ECO:0000313" key="8">
    <source>
        <dbReference type="Proteomes" id="UP000490922"/>
    </source>
</evidence>
<reference evidence="7 8" key="1">
    <citation type="submission" date="2019-09" db="EMBL/GenBank/DDBJ databases">
        <title>Flavobacterium sp. nov., isolated from glacier ice.</title>
        <authorList>
            <person name="Liu Q."/>
        </authorList>
    </citation>
    <scope>NUCLEOTIDE SEQUENCE [LARGE SCALE GENOMIC DNA]</scope>
    <source>
        <strain evidence="7 8">NBRC 112527</strain>
    </source>
</reference>
<dbReference type="OrthoDB" id="9807055at2"/>
<dbReference type="Gene3D" id="3.90.1720.10">
    <property type="entry name" value="endopeptidase domain like (from Nostoc punctiforme)"/>
    <property type="match status" value="1"/>
</dbReference>
<evidence type="ECO:0000256" key="3">
    <source>
        <dbReference type="ARBA" id="ARBA00022801"/>
    </source>
</evidence>
<name>A0A7J5AGM1_9FLAO</name>
<dbReference type="PROSITE" id="PS51935">
    <property type="entry name" value="NLPC_P60"/>
    <property type="match status" value="1"/>
</dbReference>
<accession>A0A7J5AGM1</accession>
<evidence type="ECO:0000256" key="1">
    <source>
        <dbReference type="ARBA" id="ARBA00007074"/>
    </source>
</evidence>
<dbReference type="GO" id="GO:0006508">
    <property type="term" value="P:proteolysis"/>
    <property type="evidence" value="ECO:0007669"/>
    <property type="project" value="UniProtKB-KW"/>
</dbReference>
<dbReference type="InterPro" id="IPR038765">
    <property type="entry name" value="Papain-like_cys_pep_sf"/>
</dbReference>
<sequence>MRFKFNFLNLQKIIVLKNIALFLILVIFLYSCKSKSNIITSKIEAEKRGIYSLPQSKKVIAKNDKTTKPSEPKSTKKSKLNEKNEDDYVVSDDDTSYLIKQLINTAAANLGANYKPGGTTSEGYDCSGLMYATFKKFDIILPRSSVDMAKIGDKISTDAIKKGDLIFFKTNGRNVINHVGMVIEINDDEIKFIHSSTQKGVIISSTKEPYYEKSFSQVNRIL</sequence>